<dbReference type="InterPro" id="IPR005467">
    <property type="entry name" value="His_kinase_dom"/>
</dbReference>
<dbReference type="SUPFAM" id="SSF52172">
    <property type="entry name" value="CheY-like"/>
    <property type="match status" value="1"/>
</dbReference>
<accession>A0A1W1H5V3</accession>
<evidence type="ECO:0000256" key="1">
    <source>
        <dbReference type="ARBA" id="ARBA00000085"/>
    </source>
</evidence>
<dbReference type="CDD" id="cd00082">
    <property type="entry name" value="HisKA"/>
    <property type="match status" value="1"/>
</dbReference>
<evidence type="ECO:0000256" key="2">
    <source>
        <dbReference type="ARBA" id="ARBA00012438"/>
    </source>
</evidence>
<dbReference type="CDD" id="cd00038">
    <property type="entry name" value="CAP_ED"/>
    <property type="match status" value="1"/>
</dbReference>
<feature type="domain" description="Response regulatory" evidence="8">
    <location>
        <begin position="674"/>
        <end position="791"/>
    </location>
</feature>
<dbReference type="InterPro" id="IPR000595">
    <property type="entry name" value="cNMP-bd_dom"/>
</dbReference>
<dbReference type="CDD" id="cd17546">
    <property type="entry name" value="REC_hyHK_CKI1_RcsC-like"/>
    <property type="match status" value="1"/>
</dbReference>
<dbReference type="SUPFAM" id="SSF55785">
    <property type="entry name" value="PYP-like sensor domain (PAS domain)"/>
    <property type="match status" value="1"/>
</dbReference>
<dbReference type="InterPro" id="IPR001789">
    <property type="entry name" value="Sig_transdc_resp-reg_receiver"/>
</dbReference>
<dbReference type="EC" id="2.7.13.3" evidence="2"/>
<dbReference type="PROSITE" id="PS50109">
    <property type="entry name" value="HIS_KIN"/>
    <property type="match status" value="1"/>
</dbReference>
<dbReference type="InterPro" id="IPR004358">
    <property type="entry name" value="Sig_transdc_His_kin-like_C"/>
</dbReference>
<comment type="catalytic activity">
    <reaction evidence="1">
        <text>ATP + protein L-histidine = ADP + protein N-phospho-L-histidine.</text>
        <dbReference type="EC" id="2.7.13.3"/>
    </reaction>
</comment>
<dbReference type="CDD" id="cd00130">
    <property type="entry name" value="PAS"/>
    <property type="match status" value="1"/>
</dbReference>
<feature type="region of interest" description="Disordered" evidence="5">
    <location>
        <begin position="503"/>
        <end position="537"/>
    </location>
</feature>
<feature type="domain" description="Cyclic nucleotide-binding" evidence="6">
    <location>
        <begin position="21"/>
        <end position="112"/>
    </location>
</feature>
<feature type="compositionally biased region" description="Polar residues" evidence="5">
    <location>
        <begin position="503"/>
        <end position="536"/>
    </location>
</feature>
<dbReference type="Pfam" id="PF13188">
    <property type="entry name" value="PAS_8"/>
    <property type="match status" value="1"/>
</dbReference>
<feature type="domain" description="PAS" evidence="9">
    <location>
        <begin position="167"/>
        <end position="203"/>
    </location>
</feature>
<dbReference type="SMART" id="SM00388">
    <property type="entry name" value="HisKA"/>
    <property type="match status" value="1"/>
</dbReference>
<dbReference type="InterPro" id="IPR018490">
    <property type="entry name" value="cNMP-bd_dom_sf"/>
</dbReference>
<dbReference type="InterPro" id="IPR003661">
    <property type="entry name" value="HisK_dim/P_dom"/>
</dbReference>
<dbReference type="SUPFAM" id="SSF51206">
    <property type="entry name" value="cAMP-binding domain-like"/>
    <property type="match status" value="1"/>
</dbReference>
<evidence type="ECO:0000259" key="7">
    <source>
        <dbReference type="PROSITE" id="PS50109"/>
    </source>
</evidence>
<dbReference type="PROSITE" id="PS50110">
    <property type="entry name" value="RESPONSE_REGULATORY"/>
    <property type="match status" value="1"/>
</dbReference>
<dbReference type="Gene3D" id="3.40.50.2300">
    <property type="match status" value="1"/>
</dbReference>
<protein>
    <recommendedName>
        <fullName evidence="2">histidine kinase</fullName>
        <ecNumber evidence="2">2.7.13.3</ecNumber>
    </recommendedName>
</protein>
<dbReference type="PANTHER" id="PTHR43719:SF28">
    <property type="entry name" value="PEROXIDE STRESS-ACTIVATED HISTIDINE KINASE MAK1-RELATED"/>
    <property type="match status" value="1"/>
</dbReference>
<dbReference type="Pfam" id="PF02518">
    <property type="entry name" value="HATPase_c"/>
    <property type="match status" value="1"/>
</dbReference>
<dbReference type="InterPro" id="IPR036890">
    <property type="entry name" value="HATPase_C_sf"/>
</dbReference>
<dbReference type="Gene3D" id="1.10.287.130">
    <property type="match status" value="1"/>
</dbReference>
<dbReference type="PRINTS" id="PR00344">
    <property type="entry name" value="BCTRLSENSOR"/>
</dbReference>
<evidence type="ECO:0000313" key="10">
    <source>
        <dbReference type="EMBL" id="SLM27861.1"/>
    </source>
</evidence>
<keyword evidence="11" id="KW-1185">Reference proteome</keyword>
<dbReference type="InterPro" id="IPR011006">
    <property type="entry name" value="CheY-like_superfamily"/>
</dbReference>
<evidence type="ECO:0000259" key="6">
    <source>
        <dbReference type="PROSITE" id="PS50042"/>
    </source>
</evidence>
<evidence type="ECO:0000256" key="4">
    <source>
        <dbReference type="PROSITE-ProRule" id="PRU00169"/>
    </source>
</evidence>
<dbReference type="PROSITE" id="PS50042">
    <property type="entry name" value="CNMP_BINDING_3"/>
    <property type="match status" value="1"/>
</dbReference>
<dbReference type="Pfam" id="PF00072">
    <property type="entry name" value="Response_reg"/>
    <property type="match status" value="1"/>
</dbReference>
<dbReference type="RefSeq" id="WP_080804308.1">
    <property type="nucleotide sequence ID" value="NZ_LT828546.1"/>
</dbReference>
<organism evidence="10 11">
    <name type="scientific">Desulfamplus magnetovallimortis</name>
    <dbReference type="NCBI Taxonomy" id="1246637"/>
    <lineage>
        <taxon>Bacteria</taxon>
        <taxon>Pseudomonadati</taxon>
        <taxon>Thermodesulfobacteriota</taxon>
        <taxon>Desulfobacteria</taxon>
        <taxon>Desulfobacterales</taxon>
        <taxon>Desulfobacteraceae</taxon>
        <taxon>Desulfamplus</taxon>
    </lineage>
</organism>
<evidence type="ECO:0000256" key="3">
    <source>
        <dbReference type="ARBA" id="ARBA00022553"/>
    </source>
</evidence>
<dbReference type="GO" id="GO:0000155">
    <property type="term" value="F:phosphorelay sensor kinase activity"/>
    <property type="evidence" value="ECO:0007669"/>
    <property type="project" value="InterPro"/>
</dbReference>
<dbReference type="SMART" id="SM00387">
    <property type="entry name" value="HATPase_c"/>
    <property type="match status" value="1"/>
</dbReference>
<proteinExistence type="predicted"/>
<feature type="modified residue" description="4-aspartylphosphate" evidence="4">
    <location>
        <position position="723"/>
    </location>
</feature>
<keyword evidence="3 4" id="KW-0597">Phosphoprotein</keyword>
<dbReference type="SUPFAM" id="SSF47384">
    <property type="entry name" value="Homodimeric domain of signal transducing histidine kinase"/>
    <property type="match status" value="1"/>
</dbReference>
<evidence type="ECO:0000313" key="11">
    <source>
        <dbReference type="Proteomes" id="UP000191931"/>
    </source>
</evidence>
<reference evidence="10 11" key="1">
    <citation type="submission" date="2017-03" db="EMBL/GenBank/DDBJ databases">
        <authorList>
            <person name="Afonso C.L."/>
            <person name="Miller P.J."/>
            <person name="Scott M.A."/>
            <person name="Spackman E."/>
            <person name="Goraichik I."/>
            <person name="Dimitrov K.M."/>
            <person name="Suarez D.L."/>
            <person name="Swayne D.E."/>
        </authorList>
    </citation>
    <scope>NUCLEOTIDE SEQUENCE [LARGE SCALE GENOMIC DNA]</scope>
    <source>
        <strain evidence="10">PRJEB14757</strain>
    </source>
</reference>
<gene>
    <name evidence="10" type="ORF">MTBBW1_1170006</name>
</gene>
<evidence type="ECO:0000259" key="8">
    <source>
        <dbReference type="PROSITE" id="PS50110"/>
    </source>
</evidence>
<dbReference type="AlphaFoldDB" id="A0A1W1H5V3"/>
<sequence>MGSNTLFSPERILEILKGTGVFSRFDESHLVYLISCSRVEHFKKGTILIEEHKINENIYVIMQGSVAVYVDNELILKMKRVGDIIGEMSVMTRSLASATVIADTDVVLFLVSSENIHDESRSELNSLWLKIFSDILSSRLTMTNQKLLGYQAASAELDQKKRELQQKTVILQSVMGSMGDGVVITDEHGNILHINESFKNMVGNIKISCDAEKWPEAAGLFMSDGTTLYSVSDLLHEEFMPVSEESAPTDRNSFDNPVAPREILVRNNNLKEEIWLHAGSSILKDSDGKRLGGAVIVFRDYTGKKHEEQALIKAKESAEAASVAKSNFLSVMSHELRTPLNGILGMADLLGSSDITDEQESWIKSIMDNSRELLTKIRNILDYNQLESGGIKLAHKKYSLESVIKELEERYRKKALSRGIELEVSLRGDIKGVTFKGDQGRVAQILDHLMDNAFKFSESGRVRLVVSESAYPSAEFQLSPSAEFQLSPSAEFQLSPSAEFQLSPSAESQLSPSAESQLSPSAESQLSPSAESQLSGGSMAKKRVSFELSDNGIGMSNEQSSLLFTPFFQADASYSRKFEGTGLGLAICRKLIEQMGGEITVKSTPGVGTKFSFYIFQKECKDNPSLPGDESKSEPMHKTPSHSISYFSGHENLIKEDQVKGDSEDNGGEQKNFNILVAEDNKVNQLLIRKQLVKLGYTPKIAGNGVEAVKMCKSESFDLILMDLQMPEMDGIQASREIVALNPDTPTPFIAALTANISEGVPQECLDAGMQEFLSKPLDIGKLCEIINNLKKIK</sequence>
<dbReference type="PROSITE" id="PS50112">
    <property type="entry name" value="PAS"/>
    <property type="match status" value="1"/>
</dbReference>
<dbReference type="Gene3D" id="2.60.120.10">
    <property type="entry name" value="Jelly Rolls"/>
    <property type="match status" value="1"/>
</dbReference>
<dbReference type="Proteomes" id="UP000191931">
    <property type="component" value="Unassembled WGS sequence"/>
</dbReference>
<dbReference type="EMBL" id="FWEV01000021">
    <property type="protein sequence ID" value="SLM27861.1"/>
    <property type="molecule type" value="Genomic_DNA"/>
</dbReference>
<dbReference type="InterPro" id="IPR014710">
    <property type="entry name" value="RmlC-like_jellyroll"/>
</dbReference>
<dbReference type="InterPro" id="IPR036097">
    <property type="entry name" value="HisK_dim/P_sf"/>
</dbReference>
<dbReference type="InterPro" id="IPR000014">
    <property type="entry name" value="PAS"/>
</dbReference>
<dbReference type="SMART" id="SM00100">
    <property type="entry name" value="cNMP"/>
    <property type="match status" value="1"/>
</dbReference>
<feature type="domain" description="Histidine kinase" evidence="7">
    <location>
        <begin position="331"/>
        <end position="619"/>
    </location>
</feature>
<dbReference type="SUPFAM" id="SSF55874">
    <property type="entry name" value="ATPase domain of HSP90 chaperone/DNA topoisomerase II/histidine kinase"/>
    <property type="match status" value="1"/>
</dbReference>
<evidence type="ECO:0000256" key="5">
    <source>
        <dbReference type="SAM" id="MobiDB-lite"/>
    </source>
</evidence>
<dbReference type="OrthoDB" id="5378360at2"/>
<dbReference type="Gene3D" id="3.30.565.10">
    <property type="entry name" value="Histidine kinase-like ATPase, C-terminal domain"/>
    <property type="match status" value="1"/>
</dbReference>
<dbReference type="InterPro" id="IPR035965">
    <property type="entry name" value="PAS-like_dom_sf"/>
</dbReference>
<name>A0A1W1H5V3_9BACT</name>
<dbReference type="STRING" id="1246637.MTBBW1_1170006"/>
<dbReference type="SMART" id="SM00448">
    <property type="entry name" value="REC"/>
    <property type="match status" value="1"/>
</dbReference>
<dbReference type="PANTHER" id="PTHR43719">
    <property type="entry name" value="TWO-COMPONENT HISTIDINE KINASE"/>
    <property type="match status" value="1"/>
</dbReference>
<dbReference type="Gene3D" id="3.30.450.20">
    <property type="entry name" value="PAS domain"/>
    <property type="match status" value="1"/>
</dbReference>
<evidence type="ECO:0000259" key="9">
    <source>
        <dbReference type="PROSITE" id="PS50112"/>
    </source>
</evidence>
<dbReference type="InterPro" id="IPR050956">
    <property type="entry name" value="2C_system_His_kinase"/>
</dbReference>
<dbReference type="InterPro" id="IPR003594">
    <property type="entry name" value="HATPase_dom"/>
</dbReference>
<dbReference type="Pfam" id="PF00512">
    <property type="entry name" value="HisKA"/>
    <property type="match status" value="1"/>
</dbReference>
<dbReference type="Pfam" id="PF00027">
    <property type="entry name" value="cNMP_binding"/>
    <property type="match status" value="1"/>
</dbReference>